<evidence type="ECO:0000256" key="4">
    <source>
        <dbReference type="ARBA" id="ARBA00035204"/>
    </source>
</evidence>
<dbReference type="PANTHER" id="PTHR10916:SF0">
    <property type="entry name" value="LARGE RIBOSOMAL SUBUNIT PROTEIN UL29C"/>
    <property type="match status" value="1"/>
</dbReference>
<reference evidence="6 7" key="1">
    <citation type="submission" date="2015-09" db="EMBL/GenBank/DDBJ databases">
        <authorList>
            <consortium name="Pathogen Informatics"/>
        </authorList>
    </citation>
    <scope>NUCLEOTIDE SEQUENCE [LARGE SCALE GENOMIC DNA]</scope>
    <source>
        <strain evidence="6 7">2789STDY5834856</strain>
    </source>
</reference>
<dbReference type="RefSeq" id="WP_032117032.1">
    <property type="nucleotide sequence ID" value="NZ_CABIXQ010000018.1"/>
</dbReference>
<dbReference type="GO" id="GO:0006412">
    <property type="term" value="P:translation"/>
    <property type="evidence" value="ECO:0007669"/>
    <property type="project" value="UniProtKB-UniRule"/>
</dbReference>
<dbReference type="SUPFAM" id="SSF46561">
    <property type="entry name" value="Ribosomal protein L29 (L29p)"/>
    <property type="match status" value="1"/>
</dbReference>
<keyword evidence="2 5" id="KW-0689">Ribosomal protein</keyword>
<dbReference type="GO" id="GO:0003735">
    <property type="term" value="F:structural constituent of ribosome"/>
    <property type="evidence" value="ECO:0007669"/>
    <property type="project" value="InterPro"/>
</dbReference>
<dbReference type="Proteomes" id="UP000095594">
    <property type="component" value="Unassembled WGS sequence"/>
</dbReference>
<proteinExistence type="inferred from homology"/>
<dbReference type="NCBIfam" id="TIGR00012">
    <property type="entry name" value="L29"/>
    <property type="match status" value="1"/>
</dbReference>
<name>A0A174IIL5_9CLOT</name>
<dbReference type="FunFam" id="1.10.287.310:FF:000001">
    <property type="entry name" value="50S ribosomal protein L29"/>
    <property type="match status" value="1"/>
</dbReference>
<evidence type="ECO:0000313" key="7">
    <source>
        <dbReference type="Proteomes" id="UP000095594"/>
    </source>
</evidence>
<evidence type="ECO:0000256" key="5">
    <source>
        <dbReference type="HAMAP-Rule" id="MF_00374"/>
    </source>
</evidence>
<accession>A0A174IIL5</accession>
<organism evidence="6 7">
    <name type="scientific">Clostridium disporicum</name>
    <dbReference type="NCBI Taxonomy" id="84024"/>
    <lineage>
        <taxon>Bacteria</taxon>
        <taxon>Bacillati</taxon>
        <taxon>Bacillota</taxon>
        <taxon>Clostridia</taxon>
        <taxon>Eubacteriales</taxon>
        <taxon>Clostridiaceae</taxon>
        <taxon>Clostridium</taxon>
    </lineage>
</organism>
<dbReference type="PROSITE" id="PS00579">
    <property type="entry name" value="RIBOSOMAL_L29"/>
    <property type="match status" value="1"/>
</dbReference>
<dbReference type="InterPro" id="IPR018254">
    <property type="entry name" value="Ribosomal_uL29_CS"/>
</dbReference>
<dbReference type="EMBL" id="CYZX01000018">
    <property type="protein sequence ID" value="CUO87172.1"/>
    <property type="molecule type" value="Genomic_DNA"/>
</dbReference>
<dbReference type="InterPro" id="IPR001854">
    <property type="entry name" value="Ribosomal_uL29"/>
</dbReference>
<dbReference type="AlphaFoldDB" id="A0A174IIL5"/>
<dbReference type="CDD" id="cd00427">
    <property type="entry name" value="Ribosomal_L29_HIP"/>
    <property type="match status" value="1"/>
</dbReference>
<dbReference type="InterPro" id="IPR036049">
    <property type="entry name" value="Ribosomal_uL29_sf"/>
</dbReference>
<evidence type="ECO:0000313" key="6">
    <source>
        <dbReference type="EMBL" id="CUO87172.1"/>
    </source>
</evidence>
<dbReference type="OrthoDB" id="9815192at2"/>
<protein>
    <recommendedName>
        <fullName evidence="4 5">Large ribosomal subunit protein uL29</fullName>
    </recommendedName>
</protein>
<comment type="similarity">
    <text evidence="1 5">Belongs to the universal ribosomal protein uL29 family.</text>
</comment>
<dbReference type="Gene3D" id="1.10.287.310">
    <property type="match status" value="1"/>
</dbReference>
<evidence type="ECO:0000256" key="2">
    <source>
        <dbReference type="ARBA" id="ARBA00022980"/>
    </source>
</evidence>
<dbReference type="Pfam" id="PF00831">
    <property type="entry name" value="Ribosomal_L29"/>
    <property type="match status" value="1"/>
</dbReference>
<sequence>MKARELKELRANNPQDLKVKLNDLKAELFNLRFQLATGQLENPMRIKEVKKSIAQIKTIIREEEIRAFEQ</sequence>
<dbReference type="PANTHER" id="PTHR10916">
    <property type="entry name" value="60S RIBOSOMAL PROTEIN L35/50S RIBOSOMAL PROTEIN L29"/>
    <property type="match status" value="1"/>
</dbReference>
<evidence type="ECO:0000256" key="1">
    <source>
        <dbReference type="ARBA" id="ARBA00009254"/>
    </source>
</evidence>
<keyword evidence="3 5" id="KW-0687">Ribonucleoprotein</keyword>
<dbReference type="HAMAP" id="MF_00374">
    <property type="entry name" value="Ribosomal_uL29"/>
    <property type="match status" value="1"/>
</dbReference>
<evidence type="ECO:0000256" key="3">
    <source>
        <dbReference type="ARBA" id="ARBA00023274"/>
    </source>
</evidence>
<gene>
    <name evidence="5 6" type="primary">rpmC</name>
    <name evidence="6" type="ORF">ERS852471_02501</name>
</gene>
<dbReference type="GO" id="GO:0022625">
    <property type="term" value="C:cytosolic large ribosomal subunit"/>
    <property type="evidence" value="ECO:0007669"/>
    <property type="project" value="TreeGrafter"/>
</dbReference>
<dbReference type="InterPro" id="IPR050063">
    <property type="entry name" value="Ribosomal_protein_uL29"/>
</dbReference>